<dbReference type="Proteomes" id="UP000094236">
    <property type="component" value="Unassembled WGS sequence"/>
</dbReference>
<dbReference type="OrthoDB" id="118550at2759"/>
<dbReference type="Gene3D" id="1.10.10.10">
    <property type="entry name" value="Winged helix-like DNA-binding domain superfamily/Winged helix DNA-binding domain"/>
    <property type="match status" value="1"/>
</dbReference>
<evidence type="ECO:0000313" key="9">
    <source>
        <dbReference type="EMBL" id="ODV93205.1"/>
    </source>
</evidence>
<dbReference type="InterPro" id="IPR009057">
    <property type="entry name" value="Homeodomain-like_sf"/>
</dbReference>
<organism evidence="9 10">
    <name type="scientific">Pachysolen tannophilus NRRL Y-2460</name>
    <dbReference type="NCBI Taxonomy" id="669874"/>
    <lineage>
        <taxon>Eukaryota</taxon>
        <taxon>Fungi</taxon>
        <taxon>Dikarya</taxon>
        <taxon>Ascomycota</taxon>
        <taxon>Saccharomycotina</taxon>
        <taxon>Pichiomycetes</taxon>
        <taxon>Pachysolenaceae</taxon>
        <taxon>Pachysolen</taxon>
    </lineage>
</organism>
<comment type="similarity">
    <text evidence="4">Belongs to the SMARCC family.</text>
</comment>
<keyword evidence="3" id="KW-0539">Nucleus</keyword>
<feature type="compositionally biased region" description="Acidic residues" evidence="5">
    <location>
        <begin position="40"/>
        <end position="51"/>
    </location>
</feature>
<dbReference type="GO" id="GO:0048858">
    <property type="term" value="P:cell projection morphogenesis"/>
    <property type="evidence" value="ECO:0007669"/>
    <property type="project" value="TreeGrafter"/>
</dbReference>
<accession>A0A1E4TN55</accession>
<dbReference type="Gene3D" id="1.10.10.60">
    <property type="entry name" value="Homeodomain-like"/>
    <property type="match status" value="1"/>
</dbReference>
<dbReference type="InterPro" id="IPR001005">
    <property type="entry name" value="SANT/Myb"/>
</dbReference>
<dbReference type="PROSITE" id="PS51293">
    <property type="entry name" value="SANT"/>
    <property type="match status" value="1"/>
</dbReference>
<dbReference type="GO" id="GO:0016586">
    <property type="term" value="C:RSC-type complex"/>
    <property type="evidence" value="ECO:0007669"/>
    <property type="project" value="EnsemblFungi"/>
</dbReference>
<feature type="region of interest" description="Disordered" evidence="5">
    <location>
        <begin position="1"/>
        <end position="70"/>
    </location>
</feature>
<name>A0A1E4TN55_PACTA</name>
<keyword evidence="2" id="KW-0804">Transcription</keyword>
<evidence type="ECO:0000259" key="7">
    <source>
        <dbReference type="PROSITE" id="PS50934"/>
    </source>
</evidence>
<feature type="domain" description="SWIRM" evidence="7">
    <location>
        <begin position="96"/>
        <end position="193"/>
    </location>
</feature>
<reference evidence="10" key="1">
    <citation type="submission" date="2016-05" db="EMBL/GenBank/DDBJ databases">
        <title>Comparative genomics of biotechnologically important yeasts.</title>
        <authorList>
            <consortium name="DOE Joint Genome Institute"/>
            <person name="Riley R."/>
            <person name="Haridas S."/>
            <person name="Wolfe K.H."/>
            <person name="Lopes M.R."/>
            <person name="Hittinger C.T."/>
            <person name="Goker M."/>
            <person name="Salamov A."/>
            <person name="Wisecaver J."/>
            <person name="Long T.M."/>
            <person name="Aerts A.L."/>
            <person name="Barry K."/>
            <person name="Choi C."/>
            <person name="Clum A."/>
            <person name="Coughlan A.Y."/>
            <person name="Deshpande S."/>
            <person name="Douglass A.P."/>
            <person name="Hanson S.J."/>
            <person name="Klenk H.-P."/>
            <person name="Labutti K."/>
            <person name="Lapidus A."/>
            <person name="Lindquist E."/>
            <person name="Lipzen A."/>
            <person name="Meier-Kolthoff J.P."/>
            <person name="Ohm R.A."/>
            <person name="Otillar R.P."/>
            <person name="Pangilinan J."/>
            <person name="Peng Y."/>
            <person name="Rokas A."/>
            <person name="Rosa C.A."/>
            <person name="Scheuner C."/>
            <person name="Sibirny A.A."/>
            <person name="Slot J.C."/>
            <person name="Stielow J.B."/>
            <person name="Sun H."/>
            <person name="Kurtzman C.P."/>
            <person name="Blackwell M."/>
            <person name="Grigoriev I.V."/>
            <person name="Jeffries T.W."/>
        </authorList>
    </citation>
    <scope>NUCLEOTIDE SEQUENCE [LARGE SCALE GENOMIC DNA]</scope>
    <source>
        <strain evidence="10">NRRL Y-2460</strain>
    </source>
</reference>
<dbReference type="AlphaFoldDB" id="A0A1E4TN55"/>
<evidence type="ECO:0000259" key="6">
    <source>
        <dbReference type="PROSITE" id="PS50090"/>
    </source>
</evidence>
<dbReference type="InterPro" id="IPR017884">
    <property type="entry name" value="SANT_dom"/>
</dbReference>
<evidence type="ECO:0000256" key="3">
    <source>
        <dbReference type="ARBA" id="ARBA00023242"/>
    </source>
</evidence>
<evidence type="ECO:0000256" key="4">
    <source>
        <dbReference type="ARBA" id="ARBA00049655"/>
    </source>
</evidence>
<dbReference type="GO" id="GO:0016514">
    <property type="term" value="C:SWI/SNF complex"/>
    <property type="evidence" value="ECO:0007669"/>
    <property type="project" value="UniProtKB-ARBA"/>
</dbReference>
<dbReference type="FunFam" id="1.10.10.10:FF:000020">
    <property type="entry name" value="SWI/SNF complex subunit SMARCC2 isoform c"/>
    <property type="match status" value="1"/>
</dbReference>
<dbReference type="GO" id="GO:0006303">
    <property type="term" value="P:double-strand break repair via nonhomologous end joining"/>
    <property type="evidence" value="ECO:0007669"/>
    <property type="project" value="EnsemblFungi"/>
</dbReference>
<dbReference type="FunFam" id="1.10.10.60:FF:000014">
    <property type="entry name" value="SWI/SNF complex subunit SMARCC2 isoform C"/>
    <property type="match status" value="1"/>
</dbReference>
<dbReference type="EMBL" id="KV454018">
    <property type="protein sequence ID" value="ODV93205.1"/>
    <property type="molecule type" value="Genomic_DNA"/>
</dbReference>
<dbReference type="SMART" id="SM00717">
    <property type="entry name" value="SANT"/>
    <property type="match status" value="1"/>
</dbReference>
<dbReference type="SUPFAM" id="SSF46689">
    <property type="entry name" value="Homeodomain-like"/>
    <property type="match status" value="2"/>
</dbReference>
<dbReference type="GO" id="GO:0006337">
    <property type="term" value="P:nucleosome disassembly"/>
    <property type="evidence" value="ECO:0007669"/>
    <property type="project" value="EnsemblFungi"/>
</dbReference>
<dbReference type="GO" id="GO:0003677">
    <property type="term" value="F:DNA binding"/>
    <property type="evidence" value="ECO:0007669"/>
    <property type="project" value="EnsemblFungi"/>
</dbReference>
<dbReference type="Pfam" id="PF04433">
    <property type="entry name" value="SWIRM"/>
    <property type="match status" value="1"/>
</dbReference>
<sequence>MSESPQDMDFKDGGSLKDDNDVDARESEQVKEETDKDTLMEDENDEGEVEGEGNQTTVEPEDKEGNSTIGHIDFEKEQRTLEEKAKNFLARQTKAVIIPSFAKWFNLDTIHEIEKRSLPEFFSNQSRFKTPKVYKEFRDFMVNCYRLNPIEYLTVTAVRRNLAGDVASIVRVHSFLEKWGLINYQIDPKTRPSLVGPQYTGHFQITLDTPGGFVPFVPENSKIVKTNNKTHHQDTLSISTTAESTNGPNTPVSTTSSSVPFNFEIQKNIYDSTKDAFILRDEDSKQNPSGLITKQLFCMTCGNDVSNVRYHHLRTKNNICANCFEQGSFPSNIQSSEFLQLGNKGEAGEAGEAAATAATASNKSWNDQELLLLLEGIEMYGDDWLAISGHVSTKSKEECIKKFVSLPIEDRYINSQISRKANLLKNGGSTIATDKIIQKLLENLDKTEENKISNLADAKSKEILNNSTALLNKIVDLEINKIDLKLKNFTMIEKSLIIEKKLLIKQKAKLYGDLKEEEKSRFQYESESDQINEAQMDANLEEPEPISQVAAQSYKYWSA</sequence>
<proteinExistence type="inferred from homology"/>
<evidence type="ECO:0000256" key="1">
    <source>
        <dbReference type="ARBA" id="ARBA00023015"/>
    </source>
</evidence>
<dbReference type="PROSITE" id="PS50934">
    <property type="entry name" value="SWIRM"/>
    <property type="match status" value="1"/>
</dbReference>
<evidence type="ECO:0000256" key="2">
    <source>
        <dbReference type="ARBA" id="ARBA00023163"/>
    </source>
</evidence>
<feature type="region of interest" description="Disordered" evidence="5">
    <location>
        <begin position="523"/>
        <end position="544"/>
    </location>
</feature>
<dbReference type="STRING" id="669874.A0A1E4TN55"/>
<keyword evidence="10" id="KW-1185">Reference proteome</keyword>
<feature type="domain" description="SANT" evidence="8">
    <location>
        <begin position="360"/>
        <end position="411"/>
    </location>
</feature>
<dbReference type="Pfam" id="PF00249">
    <property type="entry name" value="Myb_DNA-binding"/>
    <property type="match status" value="1"/>
</dbReference>
<feature type="domain" description="Myb-like" evidence="6">
    <location>
        <begin position="357"/>
        <end position="407"/>
    </location>
</feature>
<dbReference type="GO" id="GO:0006355">
    <property type="term" value="P:regulation of DNA-templated transcription"/>
    <property type="evidence" value="ECO:0007669"/>
    <property type="project" value="EnsemblFungi"/>
</dbReference>
<keyword evidence="1" id="KW-0805">Transcription regulation</keyword>
<protein>
    <recommendedName>
        <fullName evidence="11">SWIRM domain-containing protein</fullName>
    </recommendedName>
</protein>
<evidence type="ECO:0000256" key="5">
    <source>
        <dbReference type="SAM" id="MobiDB-lite"/>
    </source>
</evidence>
<evidence type="ECO:0000259" key="8">
    <source>
        <dbReference type="PROSITE" id="PS51293"/>
    </source>
</evidence>
<evidence type="ECO:0008006" key="11">
    <source>
        <dbReference type="Google" id="ProtNLM"/>
    </source>
</evidence>
<dbReference type="PANTHER" id="PTHR15381">
    <property type="entry name" value="CHONDROITIN SULFATE PROTEOGLYCAN 5 -RELATED"/>
    <property type="match status" value="1"/>
</dbReference>
<gene>
    <name evidence="9" type="ORF">PACTADRAFT_51821</name>
</gene>
<feature type="compositionally biased region" description="Basic and acidic residues" evidence="5">
    <location>
        <begin position="8"/>
        <end position="39"/>
    </location>
</feature>
<dbReference type="PANTHER" id="PTHR15381:SF1">
    <property type="entry name" value="CHONDROITIN SULFATE PROTEOGLYCAN 5"/>
    <property type="match status" value="1"/>
</dbReference>
<dbReference type="GO" id="GO:0006368">
    <property type="term" value="P:transcription elongation by RNA polymerase II"/>
    <property type="evidence" value="ECO:0007669"/>
    <property type="project" value="EnsemblFungi"/>
</dbReference>
<dbReference type="PROSITE" id="PS50090">
    <property type="entry name" value="MYB_LIKE"/>
    <property type="match status" value="1"/>
</dbReference>
<dbReference type="InterPro" id="IPR036388">
    <property type="entry name" value="WH-like_DNA-bd_sf"/>
</dbReference>
<dbReference type="InterPro" id="IPR007526">
    <property type="entry name" value="SWIRM"/>
</dbReference>
<evidence type="ECO:0000313" key="10">
    <source>
        <dbReference type="Proteomes" id="UP000094236"/>
    </source>
</evidence>